<feature type="compositionally biased region" description="Polar residues" evidence="1">
    <location>
        <begin position="62"/>
        <end position="82"/>
    </location>
</feature>
<dbReference type="GO" id="GO:0003677">
    <property type="term" value="F:DNA binding"/>
    <property type="evidence" value="ECO:0007669"/>
    <property type="project" value="InterPro"/>
</dbReference>
<keyword evidence="3" id="KW-1185">Reference proteome</keyword>
<name>A0AAW5QZ15_9HYPH</name>
<dbReference type="EMBL" id="JALIDZ010000004">
    <property type="protein sequence ID" value="MCT8972367.1"/>
    <property type="molecule type" value="Genomic_DNA"/>
</dbReference>
<feature type="region of interest" description="Disordered" evidence="1">
    <location>
        <begin position="61"/>
        <end position="84"/>
    </location>
</feature>
<evidence type="ECO:0000256" key="1">
    <source>
        <dbReference type="SAM" id="MobiDB-lite"/>
    </source>
</evidence>
<dbReference type="CDD" id="cd00093">
    <property type="entry name" value="HTH_XRE"/>
    <property type="match status" value="1"/>
</dbReference>
<evidence type="ECO:0000313" key="2">
    <source>
        <dbReference type="EMBL" id="MCT8972367.1"/>
    </source>
</evidence>
<comment type="caution">
    <text evidence="2">The sequence shown here is derived from an EMBL/GenBank/DDBJ whole genome shotgun (WGS) entry which is preliminary data.</text>
</comment>
<gene>
    <name evidence="2" type="ORF">MUB46_10915</name>
</gene>
<dbReference type="InterPro" id="IPR010982">
    <property type="entry name" value="Lambda_DNA-bd_dom_sf"/>
</dbReference>
<evidence type="ECO:0000313" key="3">
    <source>
        <dbReference type="Proteomes" id="UP001320898"/>
    </source>
</evidence>
<dbReference type="RefSeq" id="WP_261615929.1">
    <property type="nucleotide sequence ID" value="NZ_JALIDZ010000004.1"/>
</dbReference>
<accession>A0AAW5QZ15</accession>
<protein>
    <submittedName>
        <fullName evidence="2">Helix-turn-helix domain-containing protein</fullName>
    </submittedName>
</protein>
<dbReference type="InterPro" id="IPR001387">
    <property type="entry name" value="Cro/C1-type_HTH"/>
</dbReference>
<proteinExistence type="predicted"/>
<dbReference type="AlphaFoldDB" id="A0AAW5QZ15"/>
<dbReference type="SUPFAM" id="SSF47413">
    <property type="entry name" value="lambda repressor-like DNA-binding domains"/>
    <property type="match status" value="1"/>
</dbReference>
<reference evidence="2 3" key="1">
    <citation type="submission" date="2022-04" db="EMBL/GenBank/DDBJ databases">
        <authorList>
            <person name="Ye Y.-Q."/>
            <person name="Du Z.-J."/>
        </authorList>
    </citation>
    <scope>NUCLEOTIDE SEQUENCE [LARGE SCALE GENOMIC DNA]</scope>
    <source>
        <strain evidence="2 3">A6E488</strain>
    </source>
</reference>
<sequence>MRETKQYKSFDSLIADRGQAFESAADAYRLLTDTAMSDAEFADAFWYEHLRRRMVAARKANHTQADQARAMKTSQSEVSRLENSLGPGTRLGTLRSYLAACGTSLEAMLAVPAAAPDPGREPGEVAGEEAGGPAGENVTLVIEGAKFAGREAIGVLEAIRTVMKTVQETPMSAADRTAFFRAFITNLVDARLPARLYGDHPVKLNMSVPGDQTAPVTGAGDLQVVTGDGQPSDDLITVAGARPAGSETAGSGI</sequence>
<dbReference type="Gene3D" id="1.10.260.40">
    <property type="entry name" value="lambda repressor-like DNA-binding domains"/>
    <property type="match status" value="1"/>
</dbReference>
<dbReference type="Proteomes" id="UP001320898">
    <property type="component" value="Unassembled WGS sequence"/>
</dbReference>
<organism evidence="2 3">
    <name type="scientific">Microbaculum marinisediminis</name>
    <dbReference type="NCBI Taxonomy" id="2931392"/>
    <lineage>
        <taxon>Bacteria</taxon>
        <taxon>Pseudomonadati</taxon>
        <taxon>Pseudomonadota</taxon>
        <taxon>Alphaproteobacteria</taxon>
        <taxon>Hyphomicrobiales</taxon>
        <taxon>Tepidamorphaceae</taxon>
        <taxon>Microbaculum</taxon>
    </lineage>
</organism>